<evidence type="ECO:0000313" key="3">
    <source>
        <dbReference type="Proteomes" id="UP000289886"/>
    </source>
</evidence>
<name>A0A662YK46_ACIRT</name>
<protein>
    <submittedName>
        <fullName evidence="2">AT-rich interactive domain-containing protein 1B</fullName>
    </submittedName>
</protein>
<feature type="region of interest" description="Disordered" evidence="1">
    <location>
        <begin position="1"/>
        <end position="211"/>
    </location>
</feature>
<reference evidence="2 3" key="1">
    <citation type="submission" date="2019-01" db="EMBL/GenBank/DDBJ databases">
        <title>Draft Genome and Complete Hox-Cluster Characterization of the Sterlet Sturgeon (Acipenser ruthenus).</title>
        <authorList>
            <person name="Wei Q."/>
        </authorList>
    </citation>
    <scope>NUCLEOTIDE SEQUENCE [LARGE SCALE GENOMIC DNA]</scope>
    <source>
        <strain evidence="2">WHYD16114868_AA</strain>
        <tissue evidence="2">Blood</tissue>
    </source>
</reference>
<dbReference type="EMBL" id="SCEB01001378">
    <property type="protein sequence ID" value="RXM96897.1"/>
    <property type="molecule type" value="Genomic_DNA"/>
</dbReference>
<sequence length="351" mass="38117">METGLIANHTQKHVGVGDPPPPAHRHIPAPPPQQQQQQFNQFQQHRPHQFQNSSSQTQAQAEPENKQHRGKDNILGSQVAQQQQMLNKSEEEAEELPCKPADQMGSKYEQASLGPPNNNTNNQQSSAGSSAASECHRYYGNARGGPRFDQHGGQQSPGMGVMHPSAPSSMYSSQNSHEAYQNSQYNHYPNYRPGYGTMSSPRQGNSMGPGSNTITAAAGSHHGKATAMAAAAHSNVGGFHRFPGQSQHPSGATPTLNQLLTAPSAMMRGYGTSYPDYSSPSTPLHHQQQQQPPSLAVGMGRDMRSQYESATQGWALQQRTHPAMRPGNSMSRAQVNAFIQRYFCCCAPLPV</sequence>
<feature type="compositionally biased region" description="Low complexity" evidence="1">
    <location>
        <begin position="34"/>
        <end position="52"/>
    </location>
</feature>
<feature type="compositionally biased region" description="Low complexity" evidence="1">
    <location>
        <begin position="111"/>
        <end position="133"/>
    </location>
</feature>
<feature type="compositionally biased region" description="Pro residues" evidence="1">
    <location>
        <begin position="18"/>
        <end position="33"/>
    </location>
</feature>
<feature type="compositionally biased region" description="Polar residues" evidence="1">
    <location>
        <begin position="75"/>
        <end position="87"/>
    </location>
</feature>
<evidence type="ECO:0000256" key="1">
    <source>
        <dbReference type="SAM" id="MobiDB-lite"/>
    </source>
</evidence>
<dbReference type="Proteomes" id="UP000289886">
    <property type="component" value="Unassembled WGS sequence"/>
</dbReference>
<comment type="caution">
    <text evidence="2">The sequence shown here is derived from an EMBL/GenBank/DDBJ whole genome shotgun (WGS) entry which is preliminary data.</text>
</comment>
<proteinExistence type="predicted"/>
<dbReference type="AlphaFoldDB" id="A0A662YK46"/>
<feature type="compositionally biased region" description="Polar residues" evidence="1">
    <location>
        <begin position="166"/>
        <end position="187"/>
    </location>
</feature>
<accession>A0A662YK46</accession>
<keyword evidence="3" id="KW-1185">Reference proteome</keyword>
<gene>
    <name evidence="2" type="ORF">EOD39_15102</name>
</gene>
<organism evidence="2 3">
    <name type="scientific">Acipenser ruthenus</name>
    <name type="common">Sterlet sturgeon</name>
    <dbReference type="NCBI Taxonomy" id="7906"/>
    <lineage>
        <taxon>Eukaryota</taxon>
        <taxon>Metazoa</taxon>
        <taxon>Chordata</taxon>
        <taxon>Craniata</taxon>
        <taxon>Vertebrata</taxon>
        <taxon>Euteleostomi</taxon>
        <taxon>Actinopterygii</taxon>
        <taxon>Chondrostei</taxon>
        <taxon>Acipenseriformes</taxon>
        <taxon>Acipenseridae</taxon>
        <taxon>Acipenser</taxon>
    </lineage>
</organism>
<feature type="compositionally biased region" description="Basic and acidic residues" evidence="1">
    <location>
        <begin position="63"/>
        <end position="72"/>
    </location>
</feature>
<feature type="compositionally biased region" description="Polar residues" evidence="1">
    <location>
        <begin position="197"/>
        <end position="211"/>
    </location>
</feature>
<evidence type="ECO:0000313" key="2">
    <source>
        <dbReference type="EMBL" id="RXM96897.1"/>
    </source>
</evidence>